<keyword evidence="5 8" id="KW-0472">Membrane</keyword>
<comment type="similarity">
    <text evidence="2">Belongs to the ADIPOR family.</text>
</comment>
<proteinExistence type="inferred from homology"/>
<organism evidence="9 10">
    <name type="scientific">Aquila chrysaetos chrysaetos</name>
    <dbReference type="NCBI Taxonomy" id="223781"/>
    <lineage>
        <taxon>Eukaryota</taxon>
        <taxon>Metazoa</taxon>
        <taxon>Chordata</taxon>
        <taxon>Craniata</taxon>
        <taxon>Vertebrata</taxon>
        <taxon>Euteleostomi</taxon>
        <taxon>Archelosauria</taxon>
        <taxon>Archosauria</taxon>
        <taxon>Dinosauria</taxon>
        <taxon>Saurischia</taxon>
        <taxon>Theropoda</taxon>
        <taxon>Coelurosauria</taxon>
        <taxon>Aves</taxon>
        <taxon>Neognathae</taxon>
        <taxon>Neoaves</taxon>
        <taxon>Telluraves</taxon>
        <taxon>Accipitrimorphae</taxon>
        <taxon>Accipitriformes</taxon>
        <taxon>Accipitridae</taxon>
        <taxon>Accipitrinae</taxon>
        <taxon>Aquila</taxon>
    </lineage>
</organism>
<gene>
    <name evidence="9" type="primary">PAQR3</name>
</gene>
<dbReference type="GO" id="GO:0043495">
    <property type="term" value="F:protein-membrane adaptor activity"/>
    <property type="evidence" value="ECO:0007669"/>
    <property type="project" value="Ensembl"/>
</dbReference>
<feature type="region of interest" description="Disordered" evidence="7">
    <location>
        <begin position="1"/>
        <end position="58"/>
    </location>
</feature>
<reference evidence="9" key="1">
    <citation type="submission" date="2021-03" db="EMBL/GenBank/DDBJ databases">
        <authorList>
            <consortium name="Wellcome Sanger Institute Data Sharing"/>
        </authorList>
    </citation>
    <scope>NUCLEOTIDE SEQUENCE [LARGE SCALE GENOMIC DNA]</scope>
</reference>
<feature type="transmembrane region" description="Helical" evidence="8">
    <location>
        <begin position="176"/>
        <end position="201"/>
    </location>
</feature>
<feature type="transmembrane region" description="Helical" evidence="8">
    <location>
        <begin position="238"/>
        <end position="260"/>
    </location>
</feature>
<sequence length="347" mass="39174">MRRRGGQDAPEAAAERALHRAGELPVLAGAGPPRHPPLHLRADPRLPQGQPLHHRRLPGLPALPALPQEVRATPPRTPAPAHPSSPLLRLTPSLSPHSLFILSNETVNIWSHLLGFLLFFTLGIYDLTAVLPAAGASREDFVICSVCLFCFQVCMLCSVGYHLFCCHRSEKTSRRWMALDYAGISIGILGCYVSGVFYAFYCNNYWRQVYLITVLAMILAVFFAQIHPSYLTQQWHRLRSIIFCSVSGYGIIPTIHWIWLNGGIGASIVQEFAPRVVVMYFIAAVAFLFYISKVPERYFPGQLNYLGSSHQVWHILAVVMLYWWHQSTVYIMQYRHSKPCPEYSADL</sequence>
<dbReference type="Proteomes" id="UP000472275">
    <property type="component" value="Chromosome 1"/>
</dbReference>
<dbReference type="GO" id="GO:2000640">
    <property type="term" value="P:positive regulation of SREBP signaling pathway"/>
    <property type="evidence" value="ECO:0007669"/>
    <property type="project" value="Ensembl"/>
</dbReference>
<dbReference type="AlphaFoldDB" id="A0A663DNG4"/>
<evidence type="ECO:0000256" key="6">
    <source>
        <dbReference type="PIRSR" id="PIRSR604254-1"/>
    </source>
</evidence>
<reference evidence="9" key="3">
    <citation type="submission" date="2025-09" db="UniProtKB">
        <authorList>
            <consortium name="Ensembl"/>
        </authorList>
    </citation>
    <scope>IDENTIFICATION</scope>
</reference>
<feature type="transmembrane region" description="Helical" evidence="8">
    <location>
        <begin position="140"/>
        <end position="164"/>
    </location>
</feature>
<dbReference type="PANTHER" id="PTHR20855:SF15">
    <property type="entry name" value="PROGESTIN AND ADIPOQ RECEPTOR FAMILY MEMBER 3"/>
    <property type="match status" value="1"/>
</dbReference>
<dbReference type="GO" id="GO:0046872">
    <property type="term" value="F:metal ion binding"/>
    <property type="evidence" value="ECO:0007669"/>
    <property type="project" value="UniProtKB-KW"/>
</dbReference>
<dbReference type="GeneTree" id="ENSGT00940000155291"/>
<reference evidence="9" key="2">
    <citation type="submission" date="2025-08" db="UniProtKB">
        <authorList>
            <consortium name="Ensembl"/>
        </authorList>
    </citation>
    <scope>IDENTIFICATION</scope>
</reference>
<dbReference type="GO" id="GO:0038023">
    <property type="term" value="F:signaling receptor activity"/>
    <property type="evidence" value="ECO:0007669"/>
    <property type="project" value="TreeGrafter"/>
</dbReference>
<dbReference type="GO" id="GO:0034067">
    <property type="term" value="P:protein localization to Golgi apparatus"/>
    <property type="evidence" value="ECO:0007669"/>
    <property type="project" value="Ensembl"/>
</dbReference>
<evidence type="ECO:0000256" key="7">
    <source>
        <dbReference type="SAM" id="MobiDB-lite"/>
    </source>
</evidence>
<feature type="binding site" evidence="6">
    <location>
        <position position="162"/>
    </location>
    <ligand>
        <name>Zn(2+)</name>
        <dbReference type="ChEBI" id="CHEBI:29105"/>
    </ligand>
</feature>
<feature type="transmembrane region" description="Helical" evidence="8">
    <location>
        <begin position="272"/>
        <end position="291"/>
    </location>
</feature>
<feature type="binding site" evidence="6">
    <location>
        <position position="314"/>
    </location>
    <ligand>
        <name>Zn(2+)</name>
        <dbReference type="ChEBI" id="CHEBI:29105"/>
    </ligand>
</feature>
<feature type="compositionally biased region" description="Basic and acidic residues" evidence="7">
    <location>
        <begin position="13"/>
        <end position="22"/>
    </location>
</feature>
<keyword evidence="6" id="KW-0479">Metal-binding</keyword>
<dbReference type="GO" id="GO:0000139">
    <property type="term" value="C:Golgi membrane"/>
    <property type="evidence" value="ECO:0007669"/>
    <property type="project" value="Ensembl"/>
</dbReference>
<evidence type="ECO:0000256" key="3">
    <source>
        <dbReference type="ARBA" id="ARBA00022692"/>
    </source>
</evidence>
<dbReference type="GO" id="GO:0045542">
    <property type="term" value="P:positive regulation of cholesterol biosynthetic process"/>
    <property type="evidence" value="ECO:0007669"/>
    <property type="project" value="Ensembl"/>
</dbReference>
<comment type="subcellular location">
    <subcellularLocation>
        <location evidence="1">Membrane</location>
        <topology evidence="1">Multi-pass membrane protein</topology>
    </subcellularLocation>
</comment>
<dbReference type="PANTHER" id="PTHR20855">
    <property type="entry name" value="ADIPOR/PROGESTIN RECEPTOR-RELATED"/>
    <property type="match status" value="1"/>
</dbReference>
<keyword evidence="10" id="KW-1185">Reference proteome</keyword>
<evidence type="ECO:0000313" key="9">
    <source>
        <dbReference type="Ensembl" id="ENSACCP00020001432.1"/>
    </source>
</evidence>
<evidence type="ECO:0000256" key="8">
    <source>
        <dbReference type="SAM" id="Phobius"/>
    </source>
</evidence>
<evidence type="ECO:0000313" key="10">
    <source>
        <dbReference type="Proteomes" id="UP000472275"/>
    </source>
</evidence>
<evidence type="ECO:0000256" key="4">
    <source>
        <dbReference type="ARBA" id="ARBA00022989"/>
    </source>
</evidence>
<keyword evidence="6" id="KW-0862">Zinc</keyword>
<dbReference type="Ensembl" id="ENSACCT00020001481.1">
    <property type="protein sequence ID" value="ENSACCP00020001432.1"/>
    <property type="gene ID" value="ENSACCG00020001011.1"/>
</dbReference>
<evidence type="ECO:0000256" key="1">
    <source>
        <dbReference type="ARBA" id="ARBA00004141"/>
    </source>
</evidence>
<dbReference type="InterPro" id="IPR004254">
    <property type="entry name" value="AdipoR/HlyIII-related"/>
</dbReference>
<dbReference type="InParanoid" id="A0A663DNG4"/>
<protein>
    <submittedName>
        <fullName evidence="9">Progestin and adipoQ receptor family member 3</fullName>
    </submittedName>
</protein>
<dbReference type="Pfam" id="PF03006">
    <property type="entry name" value="HlyIII"/>
    <property type="match status" value="1"/>
</dbReference>
<keyword evidence="4 8" id="KW-1133">Transmembrane helix</keyword>
<dbReference type="GO" id="GO:0032436">
    <property type="term" value="P:positive regulation of proteasomal ubiquitin-dependent protein catabolic process"/>
    <property type="evidence" value="ECO:0007669"/>
    <property type="project" value="Ensembl"/>
</dbReference>
<feature type="transmembrane region" description="Helical" evidence="8">
    <location>
        <begin position="303"/>
        <end position="324"/>
    </location>
</feature>
<name>A0A663DNG4_AQUCH</name>
<evidence type="ECO:0000256" key="5">
    <source>
        <dbReference type="ARBA" id="ARBA00023136"/>
    </source>
</evidence>
<feature type="binding site" evidence="6">
    <location>
        <position position="310"/>
    </location>
    <ligand>
        <name>Zn(2+)</name>
        <dbReference type="ChEBI" id="CHEBI:29105"/>
    </ligand>
</feature>
<accession>A0A663DNG4</accession>
<dbReference type="GO" id="GO:0035357">
    <property type="term" value="P:peroxisome proliferator activated receptor signaling pathway"/>
    <property type="evidence" value="ECO:0007669"/>
    <property type="project" value="Ensembl"/>
</dbReference>
<evidence type="ECO:0000256" key="2">
    <source>
        <dbReference type="ARBA" id="ARBA00007018"/>
    </source>
</evidence>
<dbReference type="GO" id="GO:0010977">
    <property type="term" value="P:negative regulation of neuron projection development"/>
    <property type="evidence" value="ECO:0007669"/>
    <property type="project" value="Ensembl"/>
</dbReference>
<feature type="transmembrane region" description="Helical" evidence="8">
    <location>
        <begin position="207"/>
        <end position="226"/>
    </location>
</feature>
<dbReference type="GO" id="GO:0035359">
    <property type="term" value="P:negative regulation of peroxisome proliferator activated receptor signaling pathway"/>
    <property type="evidence" value="ECO:0007669"/>
    <property type="project" value="Ensembl"/>
</dbReference>
<feature type="transmembrane region" description="Helical" evidence="8">
    <location>
        <begin position="113"/>
        <end position="134"/>
    </location>
</feature>
<dbReference type="GO" id="GO:1990756">
    <property type="term" value="F:ubiquitin-like ligase-substrate adaptor activity"/>
    <property type="evidence" value="ECO:0007669"/>
    <property type="project" value="Ensembl"/>
</dbReference>
<keyword evidence="3 8" id="KW-0812">Transmembrane</keyword>